<reference evidence="12" key="1">
    <citation type="submission" date="2023-06" db="EMBL/GenBank/DDBJ databases">
        <title>Genomic of Agaribacillus aureum.</title>
        <authorList>
            <person name="Wang G."/>
        </authorList>
    </citation>
    <scope>NUCLEOTIDE SEQUENCE</scope>
    <source>
        <strain evidence="12">BMA12</strain>
    </source>
</reference>
<evidence type="ECO:0000256" key="5">
    <source>
        <dbReference type="ARBA" id="ARBA00023077"/>
    </source>
</evidence>
<evidence type="ECO:0000256" key="8">
    <source>
        <dbReference type="PROSITE-ProRule" id="PRU01360"/>
    </source>
</evidence>
<dbReference type="Proteomes" id="UP001172083">
    <property type="component" value="Unassembled WGS sequence"/>
</dbReference>
<dbReference type="EMBL" id="JAUJEB010000002">
    <property type="protein sequence ID" value="MDN5213174.1"/>
    <property type="molecule type" value="Genomic_DNA"/>
</dbReference>
<keyword evidence="4 8" id="KW-0812">Transmembrane</keyword>
<dbReference type="PROSITE" id="PS52016">
    <property type="entry name" value="TONB_DEPENDENT_REC_3"/>
    <property type="match status" value="1"/>
</dbReference>
<dbReference type="InterPro" id="IPR023996">
    <property type="entry name" value="TonB-dep_OMP_SusC/RagA"/>
</dbReference>
<proteinExistence type="inferred from homology"/>
<keyword evidence="3 8" id="KW-1134">Transmembrane beta strand</keyword>
<organism evidence="12 13">
    <name type="scientific">Agaribacillus aureus</name>
    <dbReference type="NCBI Taxonomy" id="3051825"/>
    <lineage>
        <taxon>Bacteria</taxon>
        <taxon>Pseudomonadati</taxon>
        <taxon>Bacteroidota</taxon>
        <taxon>Cytophagia</taxon>
        <taxon>Cytophagales</taxon>
        <taxon>Splendidivirgaceae</taxon>
        <taxon>Agaribacillus</taxon>
    </lineage>
</organism>
<evidence type="ECO:0000313" key="12">
    <source>
        <dbReference type="EMBL" id="MDN5213174.1"/>
    </source>
</evidence>
<evidence type="ECO:0000256" key="9">
    <source>
        <dbReference type="RuleBase" id="RU003357"/>
    </source>
</evidence>
<accession>A0ABT8L601</accession>
<dbReference type="InterPro" id="IPR039426">
    <property type="entry name" value="TonB-dep_rcpt-like"/>
</dbReference>
<evidence type="ECO:0000256" key="6">
    <source>
        <dbReference type="ARBA" id="ARBA00023136"/>
    </source>
</evidence>
<evidence type="ECO:0000259" key="11">
    <source>
        <dbReference type="Pfam" id="PF07715"/>
    </source>
</evidence>
<dbReference type="InterPro" id="IPR037066">
    <property type="entry name" value="Plug_dom_sf"/>
</dbReference>
<evidence type="ECO:0000256" key="4">
    <source>
        <dbReference type="ARBA" id="ARBA00022692"/>
    </source>
</evidence>
<dbReference type="InterPro" id="IPR000531">
    <property type="entry name" value="Beta-barrel_TonB"/>
</dbReference>
<evidence type="ECO:0000256" key="7">
    <source>
        <dbReference type="ARBA" id="ARBA00023237"/>
    </source>
</evidence>
<protein>
    <submittedName>
        <fullName evidence="12">SusC/RagA family TonB-linked outer membrane protein</fullName>
    </submittedName>
</protein>
<dbReference type="NCBIfam" id="TIGR04057">
    <property type="entry name" value="SusC_RagA_signa"/>
    <property type="match status" value="1"/>
</dbReference>
<evidence type="ECO:0000256" key="1">
    <source>
        <dbReference type="ARBA" id="ARBA00004571"/>
    </source>
</evidence>
<evidence type="ECO:0000256" key="3">
    <source>
        <dbReference type="ARBA" id="ARBA00022452"/>
    </source>
</evidence>
<evidence type="ECO:0000313" key="13">
    <source>
        <dbReference type="Proteomes" id="UP001172083"/>
    </source>
</evidence>
<dbReference type="Gene3D" id="2.60.40.1120">
    <property type="entry name" value="Carboxypeptidase-like, regulatory domain"/>
    <property type="match status" value="1"/>
</dbReference>
<feature type="domain" description="TonB-dependent receptor plug" evidence="11">
    <location>
        <begin position="248"/>
        <end position="354"/>
    </location>
</feature>
<comment type="caution">
    <text evidence="12">The sequence shown here is derived from an EMBL/GenBank/DDBJ whole genome shotgun (WGS) entry which is preliminary data.</text>
</comment>
<dbReference type="Pfam" id="PF07715">
    <property type="entry name" value="Plug"/>
    <property type="match status" value="1"/>
</dbReference>
<dbReference type="RefSeq" id="WP_346758514.1">
    <property type="nucleotide sequence ID" value="NZ_JAUJEB010000002.1"/>
</dbReference>
<dbReference type="Gene3D" id="2.170.130.10">
    <property type="entry name" value="TonB-dependent receptor, plug domain"/>
    <property type="match status" value="1"/>
</dbReference>
<dbReference type="SUPFAM" id="SSF49464">
    <property type="entry name" value="Carboxypeptidase regulatory domain-like"/>
    <property type="match status" value="1"/>
</dbReference>
<dbReference type="InterPro" id="IPR008969">
    <property type="entry name" value="CarboxyPept-like_regulatory"/>
</dbReference>
<dbReference type="Pfam" id="PF13715">
    <property type="entry name" value="CarbopepD_reg_2"/>
    <property type="match status" value="1"/>
</dbReference>
<name>A0ABT8L601_9BACT</name>
<gene>
    <name evidence="12" type="ORF">QQ020_13990</name>
</gene>
<keyword evidence="13" id="KW-1185">Reference proteome</keyword>
<dbReference type="InterPro" id="IPR012910">
    <property type="entry name" value="Plug_dom"/>
</dbReference>
<dbReference type="NCBIfam" id="TIGR04056">
    <property type="entry name" value="OMP_RagA_SusC"/>
    <property type="match status" value="1"/>
</dbReference>
<dbReference type="InterPro" id="IPR036942">
    <property type="entry name" value="Beta-barrel_TonB_sf"/>
</dbReference>
<keyword evidence="5 9" id="KW-0798">TonB box</keyword>
<evidence type="ECO:0000259" key="10">
    <source>
        <dbReference type="Pfam" id="PF00593"/>
    </source>
</evidence>
<dbReference type="InterPro" id="IPR023997">
    <property type="entry name" value="TonB-dep_OMP_SusC/RagA_CS"/>
</dbReference>
<feature type="domain" description="TonB-dependent receptor-like beta-barrel" evidence="10">
    <location>
        <begin position="555"/>
        <end position="1131"/>
    </location>
</feature>
<evidence type="ECO:0000256" key="2">
    <source>
        <dbReference type="ARBA" id="ARBA00022448"/>
    </source>
</evidence>
<keyword evidence="7 8" id="KW-0998">Cell outer membrane</keyword>
<comment type="subcellular location">
    <subcellularLocation>
        <location evidence="1 8">Cell outer membrane</location>
        <topology evidence="1 8">Multi-pass membrane protein</topology>
    </subcellularLocation>
</comment>
<dbReference type="Pfam" id="PF00593">
    <property type="entry name" value="TonB_dep_Rec_b-barrel"/>
    <property type="match status" value="1"/>
</dbReference>
<keyword evidence="6 8" id="KW-0472">Membrane</keyword>
<keyword evidence="2 8" id="KW-0813">Transport</keyword>
<dbReference type="SUPFAM" id="SSF56935">
    <property type="entry name" value="Porins"/>
    <property type="match status" value="1"/>
</dbReference>
<sequence length="1163" mass="130837">MHENLQYYRKILLLIPFVFFGSYVKAQNLSYVPAEQMNLRDTYQDKRTQSLRKVLEKIKKEYQVTFGYQDRLVQGKSVAPGSWEGKELDQILESILTPHGLKYKKLDDLHYVIKAKKSSKRKIGKLAKKRLSTNLDVEKLNNTTTVEASAELLKMREATVSGKVISEVGEALPGVNILIKGTDQGTITDIDGNFQLTVPEDAVLKISYIGYLTQEIAVNGRTFIEITMEPDLAKLEEVVVIGYGSTEQKDITGSVASFDSKALERQPANNIMELMRSALPGLNVGLSTNANGTSNLEVRGPTSLGANNSPLLVVDDVIFQGDISSINPADIERVNVLKDASAAAVYGSRAAAGVIIITTKKGSTGKPTINVSSSVGLARAGVIEDVYGPGEYLDYKGDVFEQIDAGSPVGYYDNPGNLPAGVTLNDWLDYDGLAGSGTDPVDIWLNRMQMSEIEIENFKAGRVLDWKDIIFQTGLRTNNTISVSGKTDKLSYYTSLGYVKNEGVLLYEEYEALRGRLNLEMDVTDFLSVGLNLQGSSQEEPFQSGNDNTLPPHLQIYGRQSPYGSLFYDDGTFRHLPYDDALAGNPFLYEYEDNLYKRREVFSNLYAKVQLPLGFSYRLNWSNRSHFIQDYRFTPAIASLGEGGDVGSRRDGFQRRWMVDNIVSWNKTFADIHSFDVTFLYNVEEAETFNSIQSNSDFSPNDNLSYHNLSIGSNPNLGNNDTRSTADAMMGRLNYGLLDRYYLTLTLRRDGYSAFGVNNPRATFPAVSFAWRLSDEPFLNNDLFDNLKLRLSWGKNGNRDIGVYSALSRLGGTSYIYDRSTVVGVNATDLANTDLKWETTASYNAGVDFGMMGSRIFGSVDIYHSVTTDLLLERTLPVITGYSDVFANLGEVQNSGLEIVLNSVNIDRNGFKWNSNLSFWYNRNKINHLYGDMVDVFDENGNVIGQREEDDIENNWYIGHAVDEIFDYKILGIWQQGEEDEAAVYGRVPGDIKLQDVNGDSLINFDDQVFQGFDQPRYRISLRNDLTYKNFDFSILMNALLDYKGGNNEHFNRRVQQQRLNKIKTPYWTENNPSNEWARLDSKNSSPATSWYDDKSFMRIQNITLGYTIPQKILEKWDIQSLRVYANVQNLPAFTFGGWDYRWDVETSLPTPLIATFGFDLSF</sequence>
<comment type="similarity">
    <text evidence="8 9">Belongs to the TonB-dependent receptor family.</text>
</comment>
<dbReference type="Gene3D" id="2.40.170.20">
    <property type="entry name" value="TonB-dependent receptor, beta-barrel domain"/>
    <property type="match status" value="1"/>
</dbReference>